<evidence type="ECO:0000256" key="3">
    <source>
        <dbReference type="ARBA" id="ARBA00022602"/>
    </source>
</evidence>
<dbReference type="Gene3D" id="1.50.10.20">
    <property type="match status" value="2"/>
</dbReference>
<feature type="domain" description="Prenyltransferase alpha-alpha toroid" evidence="10">
    <location>
        <begin position="5"/>
        <end position="142"/>
    </location>
</feature>
<dbReference type="SUPFAM" id="SSF48239">
    <property type="entry name" value="Terpenoid cyclases/Protein prenyltransferases"/>
    <property type="match status" value="1"/>
</dbReference>
<evidence type="ECO:0000259" key="10">
    <source>
        <dbReference type="Pfam" id="PF00432"/>
    </source>
</evidence>
<dbReference type="Pfam" id="PF00432">
    <property type="entry name" value="Prenyltrans"/>
    <property type="match status" value="2"/>
</dbReference>
<keyword evidence="5" id="KW-0479">Metal-binding</keyword>
<gene>
    <name evidence="11" type="ORF">DPC56_05300</name>
</gene>
<reference evidence="11 12" key="1">
    <citation type="submission" date="2018-06" db="EMBL/GenBank/DDBJ databases">
        <title>Draft genome sequence of hyperthermophilic methanogen Methanothermobacter tenebrarum sp. MCM-B 1447.</title>
        <authorList>
            <person name="Pore S.D."/>
            <person name="Dagar S."/>
            <person name="Dhakephalkar P.K."/>
        </authorList>
    </citation>
    <scope>NUCLEOTIDE SEQUENCE [LARGE SCALE GENOMIC DNA]</scope>
    <source>
        <strain evidence="11 12">MCM B 1447</strain>
    </source>
</reference>
<dbReference type="InterPro" id="IPR045089">
    <property type="entry name" value="PGGT1B-like"/>
</dbReference>
<evidence type="ECO:0000256" key="1">
    <source>
        <dbReference type="ARBA" id="ARBA00001947"/>
    </source>
</evidence>
<dbReference type="EMBL" id="QLOE01000005">
    <property type="protein sequence ID" value="RAO79053.1"/>
    <property type="molecule type" value="Genomic_DNA"/>
</dbReference>
<dbReference type="Proteomes" id="UP000249782">
    <property type="component" value="Unassembled WGS sequence"/>
</dbReference>
<evidence type="ECO:0000256" key="4">
    <source>
        <dbReference type="ARBA" id="ARBA00022679"/>
    </source>
</evidence>
<dbReference type="GO" id="GO:0046872">
    <property type="term" value="F:metal ion binding"/>
    <property type="evidence" value="ECO:0007669"/>
    <property type="project" value="UniProtKB-KW"/>
</dbReference>
<evidence type="ECO:0000313" key="12">
    <source>
        <dbReference type="Proteomes" id="UP000249782"/>
    </source>
</evidence>
<protein>
    <recommendedName>
        <fullName evidence="8">Geranylgeranyl transferase type II subunit beta</fullName>
    </recommendedName>
    <alternativeName>
        <fullName evidence="9">Type II protein geranyl-geranyltransferase subunit beta</fullName>
    </alternativeName>
</protein>
<keyword evidence="6" id="KW-0677">Repeat</keyword>
<dbReference type="PANTHER" id="PTHR11774">
    <property type="entry name" value="GERANYLGERANYL TRANSFERASE TYPE BETA SUBUNIT"/>
    <property type="match status" value="1"/>
</dbReference>
<dbReference type="AlphaFoldDB" id="A0A328PCU3"/>
<organism evidence="11 12">
    <name type="scientific">Methanothermobacter tenebrarum</name>
    <dbReference type="NCBI Taxonomy" id="680118"/>
    <lineage>
        <taxon>Archaea</taxon>
        <taxon>Methanobacteriati</taxon>
        <taxon>Methanobacteriota</taxon>
        <taxon>Methanomada group</taxon>
        <taxon>Methanobacteria</taxon>
        <taxon>Methanobacteriales</taxon>
        <taxon>Methanobacteriaceae</taxon>
        <taxon>Methanothermobacter</taxon>
    </lineage>
</organism>
<dbReference type="RefSeq" id="WP_112094031.1">
    <property type="nucleotide sequence ID" value="NZ_QLOE01000005.1"/>
</dbReference>
<sequence length="255" mass="30092">MPTFEDKILDFIRNRSHEDGGYTLYEGLPDSKNTYYAIKSLQLLGEEPENLEKTLKWVEEVHRRGSFTAQGLFYRCSILKEYNKDYEIPEKFIKRLEETYQRSQFEITYYIDSVLRMHNIILDDIVDWIISQQNHDGGFGKYGSDIINTQYALEILKAHKYKPNKKDIKNYLKYCEDNGLWSFTPISYPPYIETVYAGFRISEILNLKFKNKDNILKFVLSLQNSDGGFRRSSYLGISELEYTYKALYIIKSSSL</sequence>
<dbReference type="InterPro" id="IPR016648">
    <property type="entry name" value="UCP016175_prenyltrans-rel"/>
</dbReference>
<dbReference type="CDD" id="cd00688">
    <property type="entry name" value="ISOPREN_C2_like"/>
    <property type="match status" value="1"/>
</dbReference>
<keyword evidence="4" id="KW-0808">Transferase</keyword>
<evidence type="ECO:0000256" key="9">
    <source>
        <dbReference type="ARBA" id="ARBA00032766"/>
    </source>
</evidence>
<keyword evidence="12" id="KW-1185">Reference proteome</keyword>
<feature type="domain" description="Prenyltransferase alpha-alpha toroid" evidence="10">
    <location>
        <begin position="152"/>
        <end position="251"/>
    </location>
</feature>
<proteinExistence type="inferred from homology"/>
<evidence type="ECO:0000256" key="5">
    <source>
        <dbReference type="ARBA" id="ARBA00022723"/>
    </source>
</evidence>
<keyword evidence="3" id="KW-0637">Prenyltransferase</keyword>
<evidence type="ECO:0000256" key="8">
    <source>
        <dbReference type="ARBA" id="ARBA00030816"/>
    </source>
</evidence>
<dbReference type="PIRSF" id="PIRSF016175">
    <property type="entry name" value="UCP016175"/>
    <property type="match status" value="1"/>
</dbReference>
<comment type="cofactor">
    <cofactor evidence="1">
        <name>Zn(2+)</name>
        <dbReference type="ChEBI" id="CHEBI:29105"/>
    </cofactor>
</comment>
<evidence type="ECO:0000313" key="11">
    <source>
        <dbReference type="EMBL" id="RAO79053.1"/>
    </source>
</evidence>
<dbReference type="OrthoDB" id="84819at2157"/>
<evidence type="ECO:0000256" key="2">
    <source>
        <dbReference type="ARBA" id="ARBA00010497"/>
    </source>
</evidence>
<dbReference type="InterPro" id="IPR008930">
    <property type="entry name" value="Terpenoid_cyclase/PrenylTrfase"/>
</dbReference>
<evidence type="ECO:0000256" key="7">
    <source>
        <dbReference type="ARBA" id="ARBA00022833"/>
    </source>
</evidence>
<keyword evidence="7" id="KW-0862">Zinc</keyword>
<name>A0A328PCU3_9EURY</name>
<accession>A0A328PCU3</accession>
<evidence type="ECO:0000256" key="6">
    <source>
        <dbReference type="ARBA" id="ARBA00022737"/>
    </source>
</evidence>
<dbReference type="GO" id="GO:0008318">
    <property type="term" value="F:protein prenyltransferase activity"/>
    <property type="evidence" value="ECO:0007669"/>
    <property type="project" value="InterPro"/>
</dbReference>
<dbReference type="PANTHER" id="PTHR11774:SF11">
    <property type="entry name" value="GERANYLGERANYL TRANSFERASE TYPE-2 SUBUNIT BETA"/>
    <property type="match status" value="1"/>
</dbReference>
<comment type="similarity">
    <text evidence="2">Belongs to the protein prenyltransferase subunit beta family.</text>
</comment>
<dbReference type="InterPro" id="IPR001330">
    <property type="entry name" value="Prenyltrans"/>
</dbReference>
<comment type="caution">
    <text evidence="11">The sequence shown here is derived from an EMBL/GenBank/DDBJ whole genome shotgun (WGS) entry which is preliminary data.</text>
</comment>